<evidence type="ECO:0000256" key="8">
    <source>
        <dbReference type="ARBA" id="ARBA00022694"/>
    </source>
</evidence>
<keyword evidence="3 12" id="KW-0963">Cytoplasm</keyword>
<dbReference type="GO" id="GO:0019843">
    <property type="term" value="F:rRNA binding"/>
    <property type="evidence" value="ECO:0007669"/>
    <property type="project" value="UniProtKB-UniRule"/>
</dbReference>
<dbReference type="PANTHER" id="PTHR30544">
    <property type="entry name" value="23S RRNA METHYLTRANSFERASE"/>
    <property type="match status" value="1"/>
</dbReference>
<dbReference type="PROSITE" id="PS51918">
    <property type="entry name" value="RADICAL_SAM"/>
    <property type="match status" value="1"/>
</dbReference>
<dbReference type="GO" id="GO:0002935">
    <property type="term" value="F:tRNA (adenine(37)-C2)-methyltransferase activity"/>
    <property type="evidence" value="ECO:0007669"/>
    <property type="project" value="UniProtKB-UniRule"/>
</dbReference>
<evidence type="ECO:0000256" key="10">
    <source>
        <dbReference type="ARBA" id="ARBA00023004"/>
    </source>
</evidence>
<dbReference type="GO" id="GO:0046872">
    <property type="term" value="F:metal ion binding"/>
    <property type="evidence" value="ECO:0007669"/>
    <property type="project" value="UniProtKB-KW"/>
</dbReference>
<dbReference type="CDD" id="cd01335">
    <property type="entry name" value="Radical_SAM"/>
    <property type="match status" value="1"/>
</dbReference>
<dbReference type="InterPro" id="IPR048641">
    <property type="entry name" value="RlmN_N"/>
</dbReference>
<feature type="binding site" evidence="12">
    <location>
        <position position="115"/>
    </location>
    <ligand>
        <name>[4Fe-4S] cluster</name>
        <dbReference type="ChEBI" id="CHEBI:49883"/>
        <note>4Fe-4S-S-AdoMet</note>
    </ligand>
</feature>
<dbReference type="GO" id="GO:0070475">
    <property type="term" value="P:rRNA base methylation"/>
    <property type="evidence" value="ECO:0007669"/>
    <property type="project" value="UniProtKB-UniRule"/>
</dbReference>
<evidence type="ECO:0000256" key="1">
    <source>
        <dbReference type="ARBA" id="ARBA00004496"/>
    </source>
</evidence>
<evidence type="ECO:0000256" key="9">
    <source>
        <dbReference type="ARBA" id="ARBA00022723"/>
    </source>
</evidence>
<evidence type="ECO:0000259" key="13">
    <source>
        <dbReference type="PROSITE" id="PS51918"/>
    </source>
</evidence>
<feature type="active site" description="S-methylcysteine intermediate" evidence="12">
    <location>
        <position position="335"/>
    </location>
</feature>
<keyword evidence="8 12" id="KW-0819">tRNA processing</keyword>
<dbReference type="GO" id="GO:0070040">
    <property type="term" value="F:rRNA (adenine(2503)-C2-)-methyltransferase activity"/>
    <property type="evidence" value="ECO:0007669"/>
    <property type="project" value="UniProtKB-UniRule"/>
</dbReference>
<comment type="miscellaneous">
    <text evidence="12">Reaction proceeds by a ping-pong mechanism involving intermediate methylation of a conserved cysteine residue.</text>
</comment>
<dbReference type="InterPro" id="IPR007197">
    <property type="entry name" value="rSAM"/>
</dbReference>
<dbReference type="KEGG" id="stim:H1B31_10455"/>
<comment type="cofactor">
    <cofactor evidence="12">
        <name>[4Fe-4S] cluster</name>
        <dbReference type="ChEBI" id="CHEBI:49883"/>
    </cofactor>
    <text evidence="12">Binds 1 [4Fe-4S] cluster. The cluster is coordinated with 3 cysteines and an exchangeable S-adenosyl-L-methionine.</text>
</comment>
<keyword evidence="11 12" id="KW-0411">Iron-sulfur</keyword>
<dbReference type="SUPFAM" id="SSF102114">
    <property type="entry name" value="Radical SAM enzymes"/>
    <property type="match status" value="1"/>
</dbReference>
<comment type="catalytic activity">
    <reaction evidence="12">
        <text>adenosine(37) in tRNA + 2 reduced [2Fe-2S]-[ferredoxin] + 2 S-adenosyl-L-methionine = 2-methyladenosine(37) in tRNA + 5'-deoxyadenosine + L-methionine + 2 oxidized [2Fe-2S]-[ferredoxin] + S-adenosyl-L-homocysteine</text>
        <dbReference type="Rhea" id="RHEA:43332"/>
        <dbReference type="Rhea" id="RHEA-COMP:10000"/>
        <dbReference type="Rhea" id="RHEA-COMP:10001"/>
        <dbReference type="Rhea" id="RHEA-COMP:10162"/>
        <dbReference type="Rhea" id="RHEA-COMP:10485"/>
        <dbReference type="ChEBI" id="CHEBI:17319"/>
        <dbReference type="ChEBI" id="CHEBI:33737"/>
        <dbReference type="ChEBI" id="CHEBI:33738"/>
        <dbReference type="ChEBI" id="CHEBI:57844"/>
        <dbReference type="ChEBI" id="CHEBI:57856"/>
        <dbReference type="ChEBI" id="CHEBI:59789"/>
        <dbReference type="ChEBI" id="CHEBI:74411"/>
        <dbReference type="ChEBI" id="CHEBI:74497"/>
        <dbReference type="EC" id="2.1.1.192"/>
    </reaction>
</comment>
<evidence type="ECO:0000313" key="14">
    <source>
        <dbReference type="EMBL" id="QNH54249.1"/>
    </source>
</evidence>
<dbReference type="InterPro" id="IPR013785">
    <property type="entry name" value="Aldolase_TIM"/>
</dbReference>
<dbReference type="Gene3D" id="1.10.150.530">
    <property type="match status" value="1"/>
</dbReference>
<comment type="function">
    <text evidence="12">Specifically methylates position 2 of adenine 2503 in 23S rRNA and position 2 of adenine 37 in tRNAs.</text>
</comment>
<evidence type="ECO:0000256" key="5">
    <source>
        <dbReference type="ARBA" id="ARBA00022603"/>
    </source>
</evidence>
<dbReference type="FunFam" id="3.20.20.70:FF:000014">
    <property type="entry name" value="Probable dual-specificity RNA methyltransferase RlmN"/>
    <property type="match status" value="1"/>
</dbReference>
<feature type="active site" description="Proton acceptor" evidence="12">
    <location>
        <position position="91"/>
    </location>
</feature>
<feature type="binding site" evidence="12">
    <location>
        <position position="193"/>
    </location>
    <ligand>
        <name>S-adenosyl-L-methionine</name>
        <dbReference type="ChEBI" id="CHEBI:59789"/>
    </ligand>
</feature>
<comment type="catalytic activity">
    <reaction evidence="12">
        <text>adenosine(2503) in 23S rRNA + 2 reduced [2Fe-2S]-[ferredoxin] + 2 S-adenosyl-L-methionine = 2-methyladenosine(2503) in 23S rRNA + 5'-deoxyadenosine + L-methionine + 2 oxidized [2Fe-2S]-[ferredoxin] + S-adenosyl-L-homocysteine</text>
        <dbReference type="Rhea" id="RHEA:42916"/>
        <dbReference type="Rhea" id="RHEA-COMP:10000"/>
        <dbReference type="Rhea" id="RHEA-COMP:10001"/>
        <dbReference type="Rhea" id="RHEA-COMP:10152"/>
        <dbReference type="Rhea" id="RHEA-COMP:10282"/>
        <dbReference type="ChEBI" id="CHEBI:17319"/>
        <dbReference type="ChEBI" id="CHEBI:33737"/>
        <dbReference type="ChEBI" id="CHEBI:33738"/>
        <dbReference type="ChEBI" id="CHEBI:57844"/>
        <dbReference type="ChEBI" id="CHEBI:57856"/>
        <dbReference type="ChEBI" id="CHEBI:59789"/>
        <dbReference type="ChEBI" id="CHEBI:74411"/>
        <dbReference type="ChEBI" id="CHEBI:74497"/>
        <dbReference type="EC" id="2.1.1.192"/>
    </reaction>
</comment>
<dbReference type="HAMAP" id="MF_01849">
    <property type="entry name" value="RNA_methyltr_RlmN"/>
    <property type="match status" value="1"/>
</dbReference>
<keyword evidence="4 12" id="KW-0698">rRNA processing</keyword>
<dbReference type="AlphaFoldDB" id="A0A7G7VJF6"/>
<feature type="binding site" evidence="12">
    <location>
        <position position="292"/>
    </location>
    <ligand>
        <name>S-adenosyl-L-methionine</name>
        <dbReference type="ChEBI" id="CHEBI:59789"/>
    </ligand>
</feature>
<reference evidence="14 15" key="1">
    <citation type="submission" date="2020-07" db="EMBL/GenBank/DDBJ databases">
        <title>Complete genome and description of Selenomonas timonensis sp. nov., a new bacterium isolated from a gingivitis subject.</title>
        <authorList>
            <person name="Antezack A."/>
        </authorList>
    </citation>
    <scope>NUCLEOTIDE SEQUENCE [LARGE SCALE GENOMIC DNA]</scope>
    <source>
        <strain evidence="14 15">Marseille-Q3039</strain>
    </source>
</reference>
<dbReference type="InterPro" id="IPR040072">
    <property type="entry name" value="Methyltransferase_A"/>
</dbReference>
<dbReference type="InterPro" id="IPR004383">
    <property type="entry name" value="rRNA_lsu_MTrfase_RlmN/Cfr"/>
</dbReference>
<dbReference type="SFLD" id="SFLDF00275">
    <property type="entry name" value="adenosine_C2_methyltransferase"/>
    <property type="match status" value="1"/>
</dbReference>
<evidence type="ECO:0000256" key="7">
    <source>
        <dbReference type="ARBA" id="ARBA00022691"/>
    </source>
</evidence>
<comment type="similarity">
    <text evidence="12">Belongs to the radical SAM superfamily. RlmN family.</text>
</comment>
<protein>
    <recommendedName>
        <fullName evidence="12">Probable dual-specificity RNA methyltransferase RlmN</fullName>
        <ecNumber evidence="12">2.1.1.192</ecNumber>
    </recommendedName>
    <alternativeName>
        <fullName evidence="12">23S rRNA (adenine(2503)-C(2))-methyltransferase</fullName>
    </alternativeName>
    <alternativeName>
        <fullName evidence="12">23S rRNA m2A2503 methyltransferase</fullName>
    </alternativeName>
    <alternativeName>
        <fullName evidence="12">Ribosomal RNA large subunit methyltransferase N</fullName>
    </alternativeName>
    <alternativeName>
        <fullName evidence="12">tRNA (adenine(37)-C(2))-methyltransferase</fullName>
    </alternativeName>
    <alternativeName>
        <fullName evidence="12">tRNA m2A37 methyltransferase</fullName>
    </alternativeName>
</protein>
<dbReference type="Pfam" id="PF04055">
    <property type="entry name" value="Radical_SAM"/>
    <property type="match status" value="1"/>
</dbReference>
<dbReference type="Gene3D" id="3.20.20.70">
    <property type="entry name" value="Aldolase class I"/>
    <property type="match status" value="1"/>
</dbReference>
<evidence type="ECO:0000256" key="2">
    <source>
        <dbReference type="ARBA" id="ARBA00022485"/>
    </source>
</evidence>
<keyword evidence="10 12" id="KW-0408">Iron</keyword>
<comment type="caution">
    <text evidence="12">Lacks conserved residue(s) required for the propagation of feature annotation.</text>
</comment>
<proteinExistence type="inferred from homology"/>
<dbReference type="InterPro" id="IPR058240">
    <property type="entry name" value="rSAM_sf"/>
</dbReference>
<dbReference type="GO" id="GO:0030488">
    <property type="term" value="P:tRNA methylation"/>
    <property type="evidence" value="ECO:0007669"/>
    <property type="project" value="UniProtKB-UniRule"/>
</dbReference>
<accession>A0A7G7VJF6</accession>
<keyword evidence="9 12" id="KW-0479">Metal-binding</keyword>
<keyword evidence="7 12" id="KW-0949">S-adenosyl-L-methionine</keyword>
<dbReference type="EMBL" id="CP060204">
    <property type="protein sequence ID" value="QNH54249.1"/>
    <property type="molecule type" value="Genomic_DNA"/>
</dbReference>
<name>A0A7G7VJF6_9FIRM</name>
<dbReference type="PANTHER" id="PTHR30544:SF5">
    <property type="entry name" value="RADICAL SAM CORE DOMAIN-CONTAINING PROTEIN"/>
    <property type="match status" value="1"/>
</dbReference>
<dbReference type="NCBIfam" id="TIGR00048">
    <property type="entry name" value="rRNA_mod_RlmN"/>
    <property type="match status" value="1"/>
</dbReference>
<gene>
    <name evidence="12 14" type="primary">rlmN</name>
    <name evidence="14" type="ORF">H1B31_10455</name>
</gene>
<feature type="domain" description="Radical SAM core" evidence="13">
    <location>
        <begin position="97"/>
        <end position="330"/>
    </location>
</feature>
<dbReference type="EC" id="2.1.1.192" evidence="12"/>
<feature type="binding site" evidence="12">
    <location>
        <begin position="216"/>
        <end position="218"/>
    </location>
    <ligand>
        <name>S-adenosyl-L-methionine</name>
        <dbReference type="ChEBI" id="CHEBI:59789"/>
    </ligand>
</feature>
<dbReference type="InterPro" id="IPR027492">
    <property type="entry name" value="RNA_MTrfase_RlmN"/>
</dbReference>
<dbReference type="GO" id="GO:0005737">
    <property type="term" value="C:cytoplasm"/>
    <property type="evidence" value="ECO:0007669"/>
    <property type="project" value="UniProtKB-SubCell"/>
</dbReference>
<keyword evidence="6 12" id="KW-0808">Transferase</keyword>
<dbReference type="SFLD" id="SFLDG01062">
    <property type="entry name" value="methyltransferase_(Class_A)"/>
    <property type="match status" value="1"/>
</dbReference>
<keyword evidence="2 12" id="KW-0004">4Fe-4S</keyword>
<organism evidence="14 15">
    <name type="scientific">Selenomonas timonae</name>
    <dbReference type="NCBI Taxonomy" id="2754044"/>
    <lineage>
        <taxon>Bacteria</taxon>
        <taxon>Bacillati</taxon>
        <taxon>Bacillota</taxon>
        <taxon>Negativicutes</taxon>
        <taxon>Selenomonadales</taxon>
        <taxon>Selenomonadaceae</taxon>
        <taxon>Selenomonas</taxon>
    </lineage>
</organism>
<feature type="binding site" evidence="12">
    <location>
        <position position="118"/>
    </location>
    <ligand>
        <name>[4Fe-4S] cluster</name>
        <dbReference type="ChEBI" id="CHEBI:49883"/>
        <note>4Fe-4S-S-AdoMet</note>
    </ligand>
</feature>
<feature type="binding site" evidence="12">
    <location>
        <position position="111"/>
    </location>
    <ligand>
        <name>[4Fe-4S] cluster</name>
        <dbReference type="ChEBI" id="CHEBI:49883"/>
        <note>4Fe-4S-S-AdoMet</note>
    </ligand>
</feature>
<evidence type="ECO:0000256" key="11">
    <source>
        <dbReference type="ARBA" id="ARBA00023014"/>
    </source>
</evidence>
<dbReference type="SFLD" id="SFLDS00029">
    <property type="entry name" value="Radical_SAM"/>
    <property type="match status" value="1"/>
</dbReference>
<evidence type="ECO:0000256" key="12">
    <source>
        <dbReference type="HAMAP-Rule" id="MF_01849"/>
    </source>
</evidence>
<evidence type="ECO:0000313" key="15">
    <source>
        <dbReference type="Proteomes" id="UP000515480"/>
    </source>
</evidence>
<keyword evidence="12" id="KW-1015">Disulfide bond</keyword>
<dbReference type="GO" id="GO:0051539">
    <property type="term" value="F:4 iron, 4 sulfur cluster binding"/>
    <property type="evidence" value="ECO:0007669"/>
    <property type="project" value="UniProtKB-UniRule"/>
</dbReference>
<dbReference type="Pfam" id="PF21016">
    <property type="entry name" value="RlmN_N"/>
    <property type="match status" value="1"/>
</dbReference>
<dbReference type="RefSeq" id="WP_185980270.1">
    <property type="nucleotide sequence ID" value="NZ_CP060204.1"/>
</dbReference>
<feature type="binding site" evidence="12">
    <location>
        <begin position="161"/>
        <end position="162"/>
    </location>
    <ligand>
        <name>S-adenosyl-L-methionine</name>
        <dbReference type="ChEBI" id="CHEBI:59789"/>
    </ligand>
</feature>
<keyword evidence="5 12" id="KW-0489">Methyltransferase</keyword>
<dbReference type="Proteomes" id="UP000515480">
    <property type="component" value="Chromosome"/>
</dbReference>
<sequence length="347" mass="38521">MKNIFGLTKEALADALKEYDIPRFRADQIVRWMYQRGAASFDAMDNLSKALRTQLAAHFSIERPKVVSRLHSADGATIKLLYEFTDGQTAETVLMCHPYGNSVCVSTQAGCRMGCAFCASTLHGLQRNLTAGEIAAQVIGMADFLRQEGARVDTIVVMGSGEPLENYDNVIAALRLLHEEYTIGLGYRGVTLSTSGIVPGIERLAKEGIPISLSISLHAPTEELRSKIMPVNCIYPLSDVLRAARAYAERTKRRVTYEYILIRDLNDSAREAEQLAKLLRGQLASVNLIPINPVAERNLFRPDKAAIHRFQKTLEDRRIAVTLRREMGTDIQAACGQLRNRLMEAGL</sequence>
<evidence type="ECO:0000256" key="6">
    <source>
        <dbReference type="ARBA" id="ARBA00022679"/>
    </source>
</evidence>
<comment type="subcellular location">
    <subcellularLocation>
        <location evidence="1 12">Cytoplasm</location>
    </subcellularLocation>
</comment>
<evidence type="ECO:0000256" key="4">
    <source>
        <dbReference type="ARBA" id="ARBA00022552"/>
    </source>
</evidence>
<dbReference type="GO" id="GO:0000049">
    <property type="term" value="F:tRNA binding"/>
    <property type="evidence" value="ECO:0007669"/>
    <property type="project" value="UniProtKB-UniRule"/>
</dbReference>
<keyword evidence="15" id="KW-1185">Reference proteome</keyword>
<dbReference type="PIRSF" id="PIRSF006004">
    <property type="entry name" value="CHP00048"/>
    <property type="match status" value="1"/>
</dbReference>
<evidence type="ECO:0000256" key="3">
    <source>
        <dbReference type="ARBA" id="ARBA00022490"/>
    </source>
</evidence>